<dbReference type="Gene3D" id="1.10.10.10">
    <property type="entry name" value="Winged helix-like DNA-binding domain superfamily/Winged helix DNA-binding domain"/>
    <property type="match status" value="1"/>
</dbReference>
<comment type="caution">
    <text evidence="2">The sequence shown here is derived from an EMBL/GenBank/DDBJ whole genome shotgun (WGS) entry which is preliminary data.</text>
</comment>
<proteinExistence type="predicted"/>
<dbReference type="Proteomes" id="UP000660885">
    <property type="component" value="Unassembled WGS sequence"/>
</dbReference>
<gene>
    <name evidence="2" type="ORF">JMJ56_09165</name>
</gene>
<organism evidence="2 3">
    <name type="scientific">Belnapia arida</name>
    <dbReference type="NCBI Taxonomy" id="2804533"/>
    <lineage>
        <taxon>Bacteria</taxon>
        <taxon>Pseudomonadati</taxon>
        <taxon>Pseudomonadota</taxon>
        <taxon>Alphaproteobacteria</taxon>
        <taxon>Acetobacterales</taxon>
        <taxon>Roseomonadaceae</taxon>
        <taxon>Belnapia</taxon>
    </lineage>
</organism>
<dbReference type="InterPro" id="IPR012318">
    <property type="entry name" value="HTH_CRP"/>
</dbReference>
<evidence type="ECO:0000313" key="2">
    <source>
        <dbReference type="EMBL" id="MBL6078175.1"/>
    </source>
</evidence>
<name>A0ABS1U1Z2_9PROT</name>
<reference evidence="2 3" key="1">
    <citation type="submission" date="2021-01" db="EMBL/GenBank/DDBJ databases">
        <title>Belnapia mucosa sp. nov. and Belnapia arida sp. nov., isolated from the Tabernas Desert (Almeria, Spain).</title>
        <authorList>
            <person name="Molina-Menor E."/>
            <person name="Vidal-Verdu A."/>
            <person name="Calonge A."/>
            <person name="Satari L."/>
            <person name="Pereto J."/>
            <person name="Porcar M."/>
        </authorList>
    </citation>
    <scope>NUCLEOTIDE SEQUENCE [LARGE SCALE GENOMIC DNA]</scope>
    <source>
        <strain evidence="2 3">T18</strain>
    </source>
</reference>
<dbReference type="SMART" id="SM00419">
    <property type="entry name" value="HTH_CRP"/>
    <property type="match status" value="1"/>
</dbReference>
<dbReference type="Pfam" id="PF13545">
    <property type="entry name" value="HTH_Crp_2"/>
    <property type="match status" value="1"/>
</dbReference>
<dbReference type="SUPFAM" id="SSF46785">
    <property type="entry name" value="Winged helix' DNA-binding domain"/>
    <property type="match status" value="1"/>
</dbReference>
<evidence type="ECO:0000313" key="3">
    <source>
        <dbReference type="Proteomes" id="UP000660885"/>
    </source>
</evidence>
<dbReference type="InterPro" id="IPR036390">
    <property type="entry name" value="WH_DNA-bd_sf"/>
</dbReference>
<evidence type="ECO:0000259" key="1">
    <source>
        <dbReference type="PROSITE" id="PS51063"/>
    </source>
</evidence>
<sequence length="110" mass="12168">MPPGEGITQDPALGRATIELLSRHWRLMVDQVVDLKLRSSERRVARFLARRVPEEAGAGVAARPEPRTVIAARLGMTLETLSRTLNALEAPGVIRMSPREAHVVDRARLL</sequence>
<feature type="domain" description="HTH crp-type" evidence="1">
    <location>
        <begin position="38"/>
        <end position="107"/>
    </location>
</feature>
<accession>A0ABS1U1Z2</accession>
<dbReference type="RefSeq" id="WP_202831317.1">
    <property type="nucleotide sequence ID" value="NZ_JAETWB010000002.1"/>
</dbReference>
<protein>
    <submittedName>
        <fullName evidence="2">Helix-turn-helix domain-containing protein</fullName>
    </submittedName>
</protein>
<dbReference type="EMBL" id="JAETWB010000002">
    <property type="protein sequence ID" value="MBL6078175.1"/>
    <property type="molecule type" value="Genomic_DNA"/>
</dbReference>
<dbReference type="InterPro" id="IPR036388">
    <property type="entry name" value="WH-like_DNA-bd_sf"/>
</dbReference>
<dbReference type="PROSITE" id="PS51063">
    <property type="entry name" value="HTH_CRP_2"/>
    <property type="match status" value="1"/>
</dbReference>
<keyword evidence="3" id="KW-1185">Reference proteome</keyword>